<dbReference type="NCBIfam" id="TIGR00482">
    <property type="entry name" value="nicotinate (nicotinamide) nucleotide adenylyltransferase"/>
    <property type="match status" value="1"/>
</dbReference>
<proteinExistence type="inferred from homology"/>
<evidence type="ECO:0000256" key="11">
    <source>
        <dbReference type="HAMAP-Rule" id="MF_00244"/>
    </source>
</evidence>
<name>A0A4Z1RGE7_9GAMM</name>
<keyword evidence="9 11" id="KW-0520">NAD</keyword>
<evidence type="ECO:0000256" key="1">
    <source>
        <dbReference type="ARBA" id="ARBA00002324"/>
    </source>
</evidence>
<evidence type="ECO:0000256" key="2">
    <source>
        <dbReference type="ARBA" id="ARBA00005019"/>
    </source>
</evidence>
<dbReference type="HAMAP" id="MF_00244">
    <property type="entry name" value="NaMN_adenylyltr"/>
    <property type="match status" value="1"/>
</dbReference>
<keyword evidence="4 11" id="KW-0662">Pyridine nucleotide biosynthesis</keyword>
<dbReference type="UniPathway" id="UPA00253">
    <property type="reaction ID" value="UER00332"/>
</dbReference>
<dbReference type="EC" id="2.7.7.18" evidence="11"/>
<evidence type="ECO:0000256" key="7">
    <source>
        <dbReference type="ARBA" id="ARBA00022741"/>
    </source>
</evidence>
<dbReference type="PANTHER" id="PTHR21342:SF0">
    <property type="entry name" value="BIFUNCTIONAL NMN ADENYLYLTRANSFERASE_NUDIX HYDROLASE"/>
    <property type="match status" value="1"/>
</dbReference>
<accession>A0A4Z1RGE7</accession>
<dbReference type="NCBIfam" id="TIGR00125">
    <property type="entry name" value="cyt_tran_rel"/>
    <property type="match status" value="1"/>
</dbReference>
<evidence type="ECO:0000313" key="14">
    <source>
        <dbReference type="Proteomes" id="UP000298681"/>
    </source>
</evidence>
<evidence type="ECO:0000256" key="6">
    <source>
        <dbReference type="ARBA" id="ARBA00022695"/>
    </source>
</evidence>
<dbReference type="GO" id="GO:0005524">
    <property type="term" value="F:ATP binding"/>
    <property type="evidence" value="ECO:0007669"/>
    <property type="project" value="UniProtKB-KW"/>
</dbReference>
<keyword evidence="7 11" id="KW-0547">Nucleotide-binding</keyword>
<gene>
    <name evidence="11 13" type="primary">nadD</name>
    <name evidence="13" type="ORF">E4582_02110</name>
</gene>
<evidence type="ECO:0000259" key="12">
    <source>
        <dbReference type="Pfam" id="PF01467"/>
    </source>
</evidence>
<dbReference type="InterPro" id="IPR004821">
    <property type="entry name" value="Cyt_trans-like"/>
</dbReference>
<dbReference type="GO" id="GO:0009435">
    <property type="term" value="P:NAD+ biosynthetic process"/>
    <property type="evidence" value="ECO:0007669"/>
    <property type="project" value="UniProtKB-UniRule"/>
</dbReference>
<dbReference type="InterPro" id="IPR005248">
    <property type="entry name" value="NadD/NMNAT"/>
</dbReference>
<comment type="pathway">
    <text evidence="2 11">Cofactor biosynthesis; NAD(+) biosynthesis; deamido-NAD(+) from nicotinate D-ribonucleotide: step 1/1.</text>
</comment>
<evidence type="ECO:0000256" key="4">
    <source>
        <dbReference type="ARBA" id="ARBA00022642"/>
    </source>
</evidence>
<dbReference type="Proteomes" id="UP000298681">
    <property type="component" value="Unassembled WGS sequence"/>
</dbReference>
<evidence type="ECO:0000256" key="5">
    <source>
        <dbReference type="ARBA" id="ARBA00022679"/>
    </source>
</evidence>
<evidence type="ECO:0000256" key="8">
    <source>
        <dbReference type="ARBA" id="ARBA00022840"/>
    </source>
</evidence>
<comment type="similarity">
    <text evidence="3 11">Belongs to the NadD family.</text>
</comment>
<evidence type="ECO:0000256" key="10">
    <source>
        <dbReference type="ARBA" id="ARBA00048721"/>
    </source>
</evidence>
<comment type="catalytic activity">
    <reaction evidence="10 11">
        <text>nicotinate beta-D-ribonucleotide + ATP + H(+) = deamido-NAD(+) + diphosphate</text>
        <dbReference type="Rhea" id="RHEA:22860"/>
        <dbReference type="ChEBI" id="CHEBI:15378"/>
        <dbReference type="ChEBI" id="CHEBI:30616"/>
        <dbReference type="ChEBI" id="CHEBI:33019"/>
        <dbReference type="ChEBI" id="CHEBI:57502"/>
        <dbReference type="ChEBI" id="CHEBI:58437"/>
        <dbReference type="EC" id="2.7.7.18"/>
    </reaction>
</comment>
<dbReference type="Gene3D" id="3.40.50.620">
    <property type="entry name" value="HUPs"/>
    <property type="match status" value="1"/>
</dbReference>
<sequence>MTDDDGLLVLYGGTFDPVHNGHLAVARAASDVLGVPVHLMPAADPPHRAAPGADAATRAALLDLAVAGEQWLRVDRRELHRAGRSWTVDTLRALREVAPRRPVALLLGADGFRGLPGWKDWRALLTLAHFVIAERAGDPLDRDLPAALAEQLAGRWTDDPADLQTAPGGRVLRLRQPLSPESATEIRRRIATGRPWQAMVPPAVAARITTDGLYAHGADAAAPL</sequence>
<dbReference type="SUPFAM" id="SSF52374">
    <property type="entry name" value="Nucleotidylyl transferase"/>
    <property type="match status" value="1"/>
</dbReference>
<evidence type="ECO:0000256" key="9">
    <source>
        <dbReference type="ARBA" id="ARBA00023027"/>
    </source>
</evidence>
<dbReference type="GO" id="GO:0004515">
    <property type="term" value="F:nicotinate-nucleotide adenylyltransferase activity"/>
    <property type="evidence" value="ECO:0007669"/>
    <property type="project" value="UniProtKB-UniRule"/>
</dbReference>
<keyword evidence="5 11" id="KW-0808">Transferase</keyword>
<feature type="domain" description="Cytidyltransferase-like" evidence="12">
    <location>
        <begin position="10"/>
        <end position="189"/>
    </location>
</feature>
<keyword evidence="14" id="KW-1185">Reference proteome</keyword>
<keyword evidence="6 11" id="KW-0548">Nucleotidyltransferase</keyword>
<dbReference type="InterPro" id="IPR014729">
    <property type="entry name" value="Rossmann-like_a/b/a_fold"/>
</dbReference>
<dbReference type="EMBL" id="SPUH01000001">
    <property type="protein sequence ID" value="TKS55243.1"/>
    <property type="molecule type" value="Genomic_DNA"/>
</dbReference>
<dbReference type="Pfam" id="PF01467">
    <property type="entry name" value="CTP_transf_like"/>
    <property type="match status" value="1"/>
</dbReference>
<protein>
    <recommendedName>
        <fullName evidence="11">Probable nicotinate-nucleotide adenylyltransferase</fullName>
        <ecNumber evidence="11">2.7.7.18</ecNumber>
    </recommendedName>
    <alternativeName>
        <fullName evidence="11">Deamido-NAD(+) diphosphorylase</fullName>
    </alternativeName>
    <alternativeName>
        <fullName evidence="11">Deamido-NAD(+) pyrophosphorylase</fullName>
    </alternativeName>
    <alternativeName>
        <fullName evidence="11">Nicotinate mononucleotide adenylyltransferase</fullName>
        <shortName evidence="11">NaMN adenylyltransferase</shortName>
    </alternativeName>
</protein>
<evidence type="ECO:0000256" key="3">
    <source>
        <dbReference type="ARBA" id="ARBA00009014"/>
    </source>
</evidence>
<evidence type="ECO:0000313" key="13">
    <source>
        <dbReference type="EMBL" id="TKS55243.1"/>
    </source>
</evidence>
<dbReference type="PANTHER" id="PTHR21342">
    <property type="entry name" value="PHOSPHOPANTETHEINE ADENYLYLTRANSFERASE"/>
    <property type="match status" value="1"/>
</dbReference>
<dbReference type="AlphaFoldDB" id="A0A4Z1RGE7"/>
<keyword evidence="8 11" id="KW-0067">ATP-binding</keyword>
<dbReference type="CDD" id="cd02165">
    <property type="entry name" value="NMNAT"/>
    <property type="match status" value="1"/>
</dbReference>
<comment type="function">
    <text evidence="1 11">Catalyzes the reversible adenylation of nicotinate mononucleotide (NaMN) to nicotinic acid adenine dinucleotide (NaAD).</text>
</comment>
<comment type="caution">
    <text evidence="13">The sequence shown here is derived from an EMBL/GenBank/DDBJ whole genome shotgun (WGS) entry which is preliminary data.</text>
</comment>
<dbReference type="NCBIfam" id="NF000839">
    <property type="entry name" value="PRK00071.1-1"/>
    <property type="match status" value="1"/>
</dbReference>
<reference evidence="13 14" key="1">
    <citation type="submission" date="2019-01" db="EMBL/GenBank/DDBJ databases">
        <authorList>
            <person name="Zhang S."/>
        </authorList>
    </citation>
    <scope>NUCLEOTIDE SEQUENCE [LARGE SCALE GENOMIC DNA]</scope>
    <source>
        <strain evidence="13 14">1626</strain>
    </source>
</reference>
<organism evidence="13 14">
    <name type="scientific">Luteimonas yindakuii</name>
    <dbReference type="NCBI Taxonomy" id="2565782"/>
    <lineage>
        <taxon>Bacteria</taxon>
        <taxon>Pseudomonadati</taxon>
        <taxon>Pseudomonadota</taxon>
        <taxon>Gammaproteobacteria</taxon>
        <taxon>Lysobacterales</taxon>
        <taxon>Lysobacteraceae</taxon>
        <taxon>Luteimonas</taxon>
    </lineage>
</organism>